<sequence length="71" mass="8361">MTKIFHPNRLRVVLAEKQIKNRWLAEQLGKSEMTISRWSTNKTQPSLDQLIEIAKLLDVKLDDLLEPYNIK</sequence>
<dbReference type="Proteomes" id="UP000823612">
    <property type="component" value="Unassembled WGS sequence"/>
</dbReference>
<evidence type="ECO:0000259" key="1">
    <source>
        <dbReference type="PROSITE" id="PS50943"/>
    </source>
</evidence>
<dbReference type="Gene3D" id="1.10.260.40">
    <property type="entry name" value="lambda repressor-like DNA-binding domains"/>
    <property type="match status" value="1"/>
</dbReference>
<evidence type="ECO:0000313" key="2">
    <source>
        <dbReference type="EMBL" id="MBO8432628.1"/>
    </source>
</evidence>
<gene>
    <name evidence="2" type="ORF">IAB08_04985</name>
</gene>
<dbReference type="PROSITE" id="PS50943">
    <property type="entry name" value="HTH_CROC1"/>
    <property type="match status" value="1"/>
</dbReference>
<accession>A0A9D9DTX6</accession>
<dbReference type="SMART" id="SM00530">
    <property type="entry name" value="HTH_XRE"/>
    <property type="match status" value="1"/>
</dbReference>
<dbReference type="InterPro" id="IPR010982">
    <property type="entry name" value="Lambda_DNA-bd_dom_sf"/>
</dbReference>
<evidence type="ECO:0000313" key="3">
    <source>
        <dbReference type="Proteomes" id="UP000823612"/>
    </source>
</evidence>
<dbReference type="GO" id="GO:0003677">
    <property type="term" value="F:DNA binding"/>
    <property type="evidence" value="ECO:0007669"/>
    <property type="project" value="InterPro"/>
</dbReference>
<feature type="domain" description="HTH cro/C1-type" evidence="1">
    <location>
        <begin position="24"/>
        <end position="64"/>
    </location>
</feature>
<dbReference type="EMBL" id="JADIMZ010000074">
    <property type="protein sequence ID" value="MBO8432628.1"/>
    <property type="molecule type" value="Genomic_DNA"/>
</dbReference>
<reference evidence="2" key="2">
    <citation type="journal article" date="2021" name="PeerJ">
        <title>Extensive microbial diversity within the chicken gut microbiome revealed by metagenomics and culture.</title>
        <authorList>
            <person name="Gilroy R."/>
            <person name="Ravi A."/>
            <person name="Getino M."/>
            <person name="Pursley I."/>
            <person name="Horton D.L."/>
            <person name="Alikhan N.F."/>
            <person name="Baker D."/>
            <person name="Gharbi K."/>
            <person name="Hall N."/>
            <person name="Watson M."/>
            <person name="Adriaenssens E.M."/>
            <person name="Foster-Nyarko E."/>
            <person name="Jarju S."/>
            <person name="Secka A."/>
            <person name="Antonio M."/>
            <person name="Oren A."/>
            <person name="Chaudhuri R.R."/>
            <person name="La Ragione R."/>
            <person name="Hildebrand F."/>
            <person name="Pallen M.J."/>
        </authorList>
    </citation>
    <scope>NUCLEOTIDE SEQUENCE</scope>
    <source>
        <strain evidence="2">2889</strain>
    </source>
</reference>
<protein>
    <submittedName>
        <fullName evidence="2">Helix-turn-helix transcriptional regulator</fullName>
    </submittedName>
</protein>
<reference evidence="2" key="1">
    <citation type="submission" date="2020-10" db="EMBL/GenBank/DDBJ databases">
        <authorList>
            <person name="Gilroy R."/>
        </authorList>
    </citation>
    <scope>NUCLEOTIDE SEQUENCE</scope>
    <source>
        <strain evidence="2">2889</strain>
    </source>
</reference>
<dbReference type="AlphaFoldDB" id="A0A9D9DTX6"/>
<name>A0A9D9DTX6_9BACT</name>
<organism evidence="2 3">
    <name type="scientific">Candidatus Pullibacteroides excrementavium</name>
    <dbReference type="NCBI Taxonomy" id="2840905"/>
    <lineage>
        <taxon>Bacteria</taxon>
        <taxon>Pseudomonadati</taxon>
        <taxon>Bacteroidota</taxon>
        <taxon>Bacteroidia</taxon>
        <taxon>Bacteroidales</taxon>
        <taxon>Candidatus Pullibacteroides</taxon>
    </lineage>
</organism>
<proteinExistence type="predicted"/>
<dbReference type="CDD" id="cd00093">
    <property type="entry name" value="HTH_XRE"/>
    <property type="match status" value="1"/>
</dbReference>
<comment type="caution">
    <text evidence="2">The sequence shown here is derived from an EMBL/GenBank/DDBJ whole genome shotgun (WGS) entry which is preliminary data.</text>
</comment>
<dbReference type="InterPro" id="IPR001387">
    <property type="entry name" value="Cro/C1-type_HTH"/>
</dbReference>
<dbReference type="Pfam" id="PF13443">
    <property type="entry name" value="HTH_26"/>
    <property type="match status" value="1"/>
</dbReference>
<dbReference type="SUPFAM" id="SSF47413">
    <property type="entry name" value="lambda repressor-like DNA-binding domains"/>
    <property type="match status" value="1"/>
</dbReference>